<dbReference type="SUPFAM" id="SSF55979">
    <property type="entry name" value="DNA clamp"/>
    <property type="match status" value="3"/>
</dbReference>
<evidence type="ECO:0000256" key="5">
    <source>
        <dbReference type="ARBA" id="ARBA00022695"/>
    </source>
</evidence>
<evidence type="ECO:0000256" key="8">
    <source>
        <dbReference type="ARBA" id="ARBA00023125"/>
    </source>
</evidence>
<comment type="similarity">
    <text evidence="2 9">Belongs to the beta sliding clamp family.</text>
</comment>
<dbReference type="GO" id="GO:0009360">
    <property type="term" value="C:DNA polymerase III complex"/>
    <property type="evidence" value="ECO:0007669"/>
    <property type="project" value="InterPro"/>
</dbReference>
<evidence type="ECO:0000256" key="4">
    <source>
        <dbReference type="ARBA" id="ARBA00022679"/>
    </source>
</evidence>
<sequence>MKIIVESGELKRTLGIVSRGVSSRPQLPILSGVMLKAKDNEVSLVATDLEISFWLSLSAKVEEEGEVVVPAKLFSELVSSFPSGNVTLSVEKHVVKIEVDGIVSEIVGQGAEDFPSVPRANKAQVVLRSGDFRQKIDRVCVSAARDDTRPVLTGVLWEINEEKVSLVATDGYRLSVDSLTLSKTELEKETRLILPARSLQEISKMLGETGADDFSLEFNKSNQQVIFKVGEIEVTSRLIAGEFPPYQQIMPNTYSSRAVFGKGEILEGVKRASLFARDNANIVKLQMEKDKVVVRAENSQVGTSVSNVPATTEGDELTVAFNARYLLDYLASCTSETVIWETEGELKPSVFRNEDEKTWVQVVMPVRVQE</sequence>
<proteinExistence type="inferred from homology"/>
<comment type="subcellular location">
    <subcellularLocation>
        <location evidence="1 9">Cytoplasm</location>
    </subcellularLocation>
</comment>
<dbReference type="PANTHER" id="PTHR30478:SF0">
    <property type="entry name" value="BETA SLIDING CLAMP"/>
    <property type="match status" value="1"/>
</dbReference>
<dbReference type="Gene3D" id="3.70.10.10">
    <property type="match status" value="1"/>
</dbReference>
<dbReference type="GO" id="GO:0006271">
    <property type="term" value="P:DNA strand elongation involved in DNA replication"/>
    <property type="evidence" value="ECO:0007669"/>
    <property type="project" value="TreeGrafter"/>
</dbReference>
<dbReference type="PANTHER" id="PTHR30478">
    <property type="entry name" value="DNA POLYMERASE III SUBUNIT BETA"/>
    <property type="match status" value="1"/>
</dbReference>
<name>A0A0G1C1D6_9BACT</name>
<evidence type="ECO:0000313" key="13">
    <source>
        <dbReference type="EMBL" id="KKS43448.1"/>
    </source>
</evidence>
<dbReference type="GO" id="GO:0003887">
    <property type="term" value="F:DNA-directed DNA polymerase activity"/>
    <property type="evidence" value="ECO:0007669"/>
    <property type="project" value="UniProtKB-UniRule"/>
</dbReference>
<keyword evidence="8" id="KW-0238">DNA-binding</keyword>
<evidence type="ECO:0000256" key="2">
    <source>
        <dbReference type="ARBA" id="ARBA00010752"/>
    </source>
</evidence>
<evidence type="ECO:0000259" key="10">
    <source>
        <dbReference type="Pfam" id="PF00712"/>
    </source>
</evidence>
<dbReference type="EMBL" id="LCDA01000001">
    <property type="protein sequence ID" value="KKS43448.1"/>
    <property type="molecule type" value="Genomic_DNA"/>
</dbReference>
<keyword evidence="5 9" id="KW-0548">Nucleotidyltransferase</keyword>
<keyword evidence="6 9" id="KW-0235">DNA replication</keyword>
<evidence type="ECO:0000256" key="6">
    <source>
        <dbReference type="ARBA" id="ARBA00022705"/>
    </source>
</evidence>
<comment type="subunit">
    <text evidence="9">Forms a ring-shaped head-to-tail homodimer around DNA.</text>
</comment>
<dbReference type="InterPro" id="IPR022634">
    <property type="entry name" value="DNA_polIII_beta_N"/>
</dbReference>
<evidence type="ECO:0000256" key="9">
    <source>
        <dbReference type="PIRNR" id="PIRNR000804"/>
    </source>
</evidence>
<feature type="domain" description="DNA polymerase III beta sliding clamp C-terminal" evidence="12">
    <location>
        <begin position="248"/>
        <end position="367"/>
    </location>
</feature>
<dbReference type="InterPro" id="IPR046938">
    <property type="entry name" value="DNA_clamp_sf"/>
</dbReference>
<gene>
    <name evidence="13" type="ORF">UV06_C0001G0182</name>
</gene>
<evidence type="ECO:0000259" key="11">
    <source>
        <dbReference type="Pfam" id="PF02767"/>
    </source>
</evidence>
<evidence type="ECO:0000313" key="14">
    <source>
        <dbReference type="Proteomes" id="UP000033854"/>
    </source>
</evidence>
<keyword evidence="4 9" id="KW-0808">Transferase</keyword>
<dbReference type="Proteomes" id="UP000033854">
    <property type="component" value="Unassembled WGS sequence"/>
</dbReference>
<protein>
    <recommendedName>
        <fullName evidence="9">Beta sliding clamp</fullName>
    </recommendedName>
</protein>
<evidence type="ECO:0000256" key="1">
    <source>
        <dbReference type="ARBA" id="ARBA00004496"/>
    </source>
</evidence>
<feature type="domain" description="DNA polymerase III beta sliding clamp N-terminal" evidence="10">
    <location>
        <begin position="1"/>
        <end position="117"/>
    </location>
</feature>
<dbReference type="Pfam" id="PF02767">
    <property type="entry name" value="DNA_pol3_beta_2"/>
    <property type="match status" value="1"/>
</dbReference>
<keyword evidence="7 9" id="KW-0239">DNA-directed DNA polymerase</keyword>
<accession>A0A0G1C1D6</accession>
<evidence type="ECO:0000256" key="3">
    <source>
        <dbReference type="ARBA" id="ARBA00022490"/>
    </source>
</evidence>
<dbReference type="SMART" id="SM00480">
    <property type="entry name" value="POL3Bc"/>
    <property type="match status" value="1"/>
</dbReference>
<reference evidence="13 14" key="1">
    <citation type="journal article" date="2015" name="Nature">
        <title>rRNA introns, odd ribosomes, and small enigmatic genomes across a large radiation of phyla.</title>
        <authorList>
            <person name="Brown C.T."/>
            <person name="Hug L.A."/>
            <person name="Thomas B.C."/>
            <person name="Sharon I."/>
            <person name="Castelle C.J."/>
            <person name="Singh A."/>
            <person name="Wilkins M.J."/>
            <person name="Williams K.H."/>
            <person name="Banfield J.F."/>
        </authorList>
    </citation>
    <scope>NUCLEOTIDE SEQUENCE [LARGE SCALE GENOMIC DNA]</scope>
</reference>
<dbReference type="NCBIfam" id="TIGR00663">
    <property type="entry name" value="dnan"/>
    <property type="match status" value="1"/>
</dbReference>
<evidence type="ECO:0000259" key="12">
    <source>
        <dbReference type="Pfam" id="PF02768"/>
    </source>
</evidence>
<dbReference type="Gene3D" id="3.10.150.10">
    <property type="entry name" value="DNA Polymerase III, subunit A, domain 2"/>
    <property type="match status" value="1"/>
</dbReference>
<dbReference type="GO" id="GO:0003677">
    <property type="term" value="F:DNA binding"/>
    <property type="evidence" value="ECO:0007669"/>
    <property type="project" value="UniProtKB-UniRule"/>
</dbReference>
<organism evidence="13 14">
    <name type="scientific">Candidatus Collierbacteria bacterium GW2011_GWA2_42_17</name>
    <dbReference type="NCBI Taxonomy" id="1618378"/>
    <lineage>
        <taxon>Bacteria</taxon>
        <taxon>Candidatus Collieribacteriota</taxon>
    </lineage>
</organism>
<dbReference type="PIRSF" id="PIRSF000804">
    <property type="entry name" value="DNA_pol_III_b"/>
    <property type="match status" value="1"/>
</dbReference>
<evidence type="ECO:0000256" key="7">
    <source>
        <dbReference type="ARBA" id="ARBA00022932"/>
    </source>
</evidence>
<comment type="function">
    <text evidence="9">Confers DNA tethering and processivity to DNA polymerases and other proteins. Acts as a clamp, forming a ring around DNA (a reaction catalyzed by the clamp-loading complex) which diffuses in an ATP-independent manner freely and bidirectionally along dsDNA. Initially characterized for its ability to contact the catalytic subunit of DNA polymerase III (Pol III), a complex, multichain enzyme responsible for most of the replicative synthesis in bacteria; Pol III exhibits 3'-5' exonuclease proofreading activity. The beta chain is required for initiation of replication as well as for processivity of DNA replication.</text>
</comment>
<dbReference type="AlphaFoldDB" id="A0A0G1C1D6"/>
<keyword evidence="3 9" id="KW-0963">Cytoplasm</keyword>
<dbReference type="InterPro" id="IPR022635">
    <property type="entry name" value="DNA_polIII_beta_C"/>
</dbReference>
<comment type="caution">
    <text evidence="13">The sequence shown here is derived from an EMBL/GenBank/DDBJ whole genome shotgun (WGS) entry which is preliminary data.</text>
</comment>
<feature type="domain" description="DNA polymerase III beta sliding clamp central" evidence="11">
    <location>
        <begin position="129"/>
        <end position="244"/>
    </location>
</feature>
<dbReference type="CDD" id="cd00140">
    <property type="entry name" value="beta_clamp"/>
    <property type="match status" value="1"/>
</dbReference>
<dbReference type="Pfam" id="PF00712">
    <property type="entry name" value="DNA_pol3_beta"/>
    <property type="match status" value="1"/>
</dbReference>
<dbReference type="InterPro" id="IPR022637">
    <property type="entry name" value="DNA_polIII_beta_cen"/>
</dbReference>
<dbReference type="InterPro" id="IPR001001">
    <property type="entry name" value="DNA_polIII_beta"/>
</dbReference>
<dbReference type="GO" id="GO:0008408">
    <property type="term" value="F:3'-5' exonuclease activity"/>
    <property type="evidence" value="ECO:0007669"/>
    <property type="project" value="InterPro"/>
</dbReference>
<dbReference type="Pfam" id="PF02768">
    <property type="entry name" value="DNA_pol3_beta_3"/>
    <property type="match status" value="1"/>
</dbReference>
<dbReference type="GO" id="GO:0005737">
    <property type="term" value="C:cytoplasm"/>
    <property type="evidence" value="ECO:0007669"/>
    <property type="project" value="UniProtKB-SubCell"/>
</dbReference>